<dbReference type="EMBL" id="KJ484632">
    <property type="protein sequence ID" value="AIF78221.1"/>
    <property type="molecule type" value="Genomic_DNA"/>
</dbReference>
<accession>A0A075MG89</accession>
<geneLocation type="plasmid" evidence="1">
    <name>pH1519-7</name>
</geneLocation>
<dbReference type="AlphaFoldDB" id="A0A075MG89"/>
<keyword evidence="1" id="KW-0614">Plasmid</keyword>
<name>A0A075MG89_ECOLX</name>
<protein>
    <submittedName>
        <fullName evidence="1">Uncharacterized protein</fullName>
    </submittedName>
</protein>
<proteinExistence type="predicted"/>
<reference evidence="1" key="1">
    <citation type="journal article" date="2014" name="J. Antimicrob. Chemother.">
        <title>Nucleotide sequences of 16 transmissible plasmids identified in nine multidrug-resistant Escherichia coli isolates expressing an ESBL phenotype isolated from food-producing animals and healthy humans.</title>
        <authorList>
            <person name="Wang J."/>
            <person name="Stephan R."/>
            <person name="Power K."/>
            <person name="Yan Q."/>
            <person name="Hachler H."/>
            <person name="Fanning S."/>
        </authorList>
    </citation>
    <scope>NUCLEOTIDE SEQUENCE</scope>
    <source>
        <strain evidence="1">Human-1519</strain>
        <plasmid evidence="1">pH1519-7</plasmid>
    </source>
</reference>
<organism evidence="1">
    <name type="scientific">Escherichia coli</name>
    <dbReference type="NCBI Taxonomy" id="562"/>
    <lineage>
        <taxon>Bacteria</taxon>
        <taxon>Pseudomonadati</taxon>
        <taxon>Pseudomonadota</taxon>
        <taxon>Gammaproteobacteria</taxon>
        <taxon>Enterobacterales</taxon>
        <taxon>Enterobacteriaceae</taxon>
        <taxon>Escherichia</taxon>
    </lineage>
</organism>
<sequence>MDGEIKTLNSRLSSSIHARDAEMKTLAGKRNELAQASAKYKELDELVKKLSPRANDPIRFRTVLFLKQPDDGLGPVRLEKKNKNR</sequence>
<evidence type="ECO:0000313" key="1">
    <source>
        <dbReference type="EMBL" id="AIF78221.1"/>
    </source>
</evidence>